<evidence type="ECO:0000313" key="4">
    <source>
        <dbReference type="EMBL" id="KKW43033.1"/>
    </source>
</evidence>
<dbReference type="PATRIC" id="fig|1619044.3.peg.49"/>
<evidence type="ECO:0000256" key="1">
    <source>
        <dbReference type="ARBA" id="ARBA00007422"/>
    </source>
</evidence>
<dbReference type="STRING" id="1619044.UY92_C0001G0047"/>
<comment type="subcellular location">
    <subcellularLocation>
        <location evidence="3">Cytoplasm</location>
    </subcellularLocation>
</comment>
<dbReference type="Gene3D" id="3.20.20.70">
    <property type="entry name" value="Aldolase class I"/>
    <property type="match status" value="1"/>
</dbReference>
<dbReference type="EMBL" id="LCRX01000001">
    <property type="protein sequence ID" value="KKW43033.1"/>
    <property type="molecule type" value="Genomic_DNA"/>
</dbReference>
<comment type="subunit">
    <text evidence="3">Homodimer.</text>
</comment>
<dbReference type="PANTHER" id="PTHR21139">
    <property type="entry name" value="TRIOSEPHOSPHATE ISOMERASE"/>
    <property type="match status" value="1"/>
</dbReference>
<dbReference type="InterPro" id="IPR000652">
    <property type="entry name" value="Triosephosphate_isomerase"/>
</dbReference>
<comment type="pathway">
    <text evidence="3">Carbohydrate degradation; glycolysis; D-glyceraldehyde 3-phosphate from glycerone phosphate: step 1/1.</text>
</comment>
<dbReference type="GO" id="GO:0006094">
    <property type="term" value="P:gluconeogenesis"/>
    <property type="evidence" value="ECO:0007669"/>
    <property type="project" value="UniProtKB-UniPathway"/>
</dbReference>
<dbReference type="InterPro" id="IPR013785">
    <property type="entry name" value="Aldolase_TIM"/>
</dbReference>
<dbReference type="GO" id="GO:0046166">
    <property type="term" value="P:glyceraldehyde-3-phosphate biosynthetic process"/>
    <property type="evidence" value="ECO:0007669"/>
    <property type="project" value="TreeGrafter"/>
</dbReference>
<reference evidence="4 5" key="1">
    <citation type="journal article" date="2015" name="Nature">
        <title>rRNA introns, odd ribosomes, and small enigmatic genomes across a large radiation of phyla.</title>
        <authorList>
            <person name="Brown C.T."/>
            <person name="Hug L.A."/>
            <person name="Thomas B.C."/>
            <person name="Sharon I."/>
            <person name="Castelle C.J."/>
            <person name="Singh A."/>
            <person name="Wilkins M.J."/>
            <person name="Williams K.H."/>
            <person name="Banfield J.F."/>
        </authorList>
    </citation>
    <scope>NUCLEOTIDE SEQUENCE [LARGE SCALE GENOMIC DNA]</scope>
</reference>
<dbReference type="SUPFAM" id="SSF51351">
    <property type="entry name" value="Triosephosphate isomerase (TIM)"/>
    <property type="match status" value="1"/>
</dbReference>
<evidence type="ECO:0000256" key="3">
    <source>
        <dbReference type="RuleBase" id="RU363013"/>
    </source>
</evidence>
<evidence type="ECO:0000256" key="2">
    <source>
        <dbReference type="ARBA" id="ARBA00023235"/>
    </source>
</evidence>
<comment type="similarity">
    <text evidence="1 3">Belongs to the triosephosphate isomerase family.</text>
</comment>
<dbReference type="InterPro" id="IPR020861">
    <property type="entry name" value="Triosephosphate_isomerase_AS"/>
</dbReference>
<dbReference type="GO" id="GO:0004807">
    <property type="term" value="F:triose-phosphate isomerase activity"/>
    <property type="evidence" value="ECO:0007669"/>
    <property type="project" value="UniProtKB-UniRule"/>
</dbReference>
<dbReference type="Proteomes" id="UP000033870">
    <property type="component" value="Unassembled WGS sequence"/>
</dbReference>
<dbReference type="PANTHER" id="PTHR21139:SF42">
    <property type="entry name" value="TRIOSEPHOSPHATE ISOMERASE"/>
    <property type="match status" value="1"/>
</dbReference>
<comment type="pathway">
    <text evidence="3">Carbohydrate biosynthesis; gluconeogenesis.</text>
</comment>
<gene>
    <name evidence="4" type="ORF">UY92_C0001G0047</name>
</gene>
<dbReference type="PROSITE" id="PS51440">
    <property type="entry name" value="TIM_2"/>
    <property type="match status" value="1"/>
</dbReference>
<proteinExistence type="inferred from homology"/>
<comment type="catalytic activity">
    <reaction evidence="3">
        <text>D-glyceraldehyde 3-phosphate = dihydroxyacetone phosphate</text>
        <dbReference type="Rhea" id="RHEA:18585"/>
        <dbReference type="ChEBI" id="CHEBI:57642"/>
        <dbReference type="ChEBI" id="CHEBI:59776"/>
        <dbReference type="EC" id="5.3.1.1"/>
    </reaction>
</comment>
<dbReference type="UniPathway" id="UPA00138"/>
<dbReference type="EC" id="5.3.1.1" evidence="3"/>
<keyword evidence="3" id="KW-0324">Glycolysis</keyword>
<protein>
    <recommendedName>
        <fullName evidence="3">Triosephosphate isomerase</fullName>
        <ecNumber evidence="3">5.3.1.1</ecNumber>
    </recommendedName>
</protein>
<dbReference type="UniPathway" id="UPA00109">
    <property type="reaction ID" value="UER00189"/>
</dbReference>
<keyword evidence="3" id="KW-0963">Cytoplasm</keyword>
<organism evidence="4 5">
    <name type="scientific">Candidatus Magasanikbacteria bacterium GW2011_GWA2_56_11</name>
    <dbReference type="NCBI Taxonomy" id="1619044"/>
    <lineage>
        <taxon>Bacteria</taxon>
        <taxon>Candidatus Magasanikiibacteriota</taxon>
    </lineage>
</organism>
<evidence type="ECO:0000313" key="5">
    <source>
        <dbReference type="Proteomes" id="UP000033870"/>
    </source>
</evidence>
<dbReference type="CDD" id="cd00311">
    <property type="entry name" value="TIM"/>
    <property type="match status" value="1"/>
</dbReference>
<comment type="caution">
    <text evidence="4">The sequence shown here is derived from an EMBL/GenBank/DDBJ whole genome shotgun (WGS) entry which is preliminary data.</text>
</comment>
<keyword evidence="2 3" id="KW-0413">Isomerase</keyword>
<accession>A0A0G1YHX4</accession>
<name>A0A0G1YHX4_9BACT</name>
<dbReference type="Pfam" id="PF00121">
    <property type="entry name" value="TIM"/>
    <property type="match status" value="1"/>
</dbReference>
<dbReference type="InterPro" id="IPR035990">
    <property type="entry name" value="TIM_sf"/>
</dbReference>
<dbReference type="GO" id="GO:0006096">
    <property type="term" value="P:glycolytic process"/>
    <property type="evidence" value="ECO:0007669"/>
    <property type="project" value="UniProtKB-UniRule"/>
</dbReference>
<dbReference type="NCBIfam" id="TIGR00419">
    <property type="entry name" value="tim"/>
    <property type="match status" value="1"/>
</dbReference>
<dbReference type="GO" id="GO:0005829">
    <property type="term" value="C:cytosol"/>
    <property type="evidence" value="ECO:0007669"/>
    <property type="project" value="TreeGrafter"/>
</dbReference>
<dbReference type="GO" id="GO:0019563">
    <property type="term" value="P:glycerol catabolic process"/>
    <property type="evidence" value="ECO:0007669"/>
    <property type="project" value="TreeGrafter"/>
</dbReference>
<dbReference type="PROSITE" id="PS00171">
    <property type="entry name" value="TIM_1"/>
    <property type="match status" value="1"/>
</dbReference>
<dbReference type="AlphaFoldDB" id="A0A0G1YHX4"/>
<keyword evidence="3" id="KW-0312">Gluconeogenesis</keyword>
<sequence>MKYFFANWKMYLTAAESRSAARSLAGFSLPEGIRAAVFPNTLAFSAAADELGGSYWQLGAQNVDSTPQGAYTGATSALMFKEAGAVYALVGHSERRHIFGETDEAAHNKTQACLDAGLIPVVCVGESESDRKEDKRQYRLKKQLFQVFTGLNLPSGAALVAYEPVWAIGSGEPCAPADADDVAGWIKLELSQSFGLTAAVLYGGSVTPDNVAGYLEREAIDGVLSGSASTRPDSVAAMLAAVEGSG</sequence>